<proteinExistence type="predicted"/>
<dbReference type="PATRIC" id="fig|1121307.3.peg.374"/>
<protein>
    <submittedName>
        <fullName evidence="7">ABC-type cobalt transport system, permease component CbiQ</fullName>
    </submittedName>
</protein>
<dbReference type="InterPro" id="IPR003339">
    <property type="entry name" value="ABC/ECF_trnsptr_transmembrane"/>
</dbReference>
<feature type="transmembrane region" description="Helical" evidence="6">
    <location>
        <begin position="18"/>
        <end position="39"/>
    </location>
</feature>
<comment type="caution">
    <text evidence="7">The sequence shown here is derived from an EMBL/GenBank/DDBJ whole genome shotgun (WGS) entry which is preliminary data.</text>
</comment>
<dbReference type="PANTHER" id="PTHR34857:SF2">
    <property type="entry name" value="SLL0384 PROTEIN"/>
    <property type="match status" value="1"/>
</dbReference>
<keyword evidence="2" id="KW-1003">Cell membrane</keyword>
<dbReference type="EMBL" id="LFVU01000028">
    <property type="protein sequence ID" value="KMT20783.1"/>
    <property type="molecule type" value="Genomic_DNA"/>
</dbReference>
<dbReference type="AlphaFoldDB" id="A0A0J8D930"/>
<keyword evidence="3 6" id="KW-0812">Transmembrane</keyword>
<evidence type="ECO:0000313" key="8">
    <source>
        <dbReference type="Proteomes" id="UP000036756"/>
    </source>
</evidence>
<dbReference type="GO" id="GO:0005886">
    <property type="term" value="C:plasma membrane"/>
    <property type="evidence" value="ECO:0007669"/>
    <property type="project" value="UniProtKB-ARBA"/>
</dbReference>
<organism evidence="7 8">
    <name type="scientific">Clostridium cylindrosporum DSM 605</name>
    <dbReference type="NCBI Taxonomy" id="1121307"/>
    <lineage>
        <taxon>Bacteria</taxon>
        <taxon>Bacillati</taxon>
        <taxon>Bacillota</taxon>
        <taxon>Clostridia</taxon>
        <taxon>Eubacteriales</taxon>
        <taxon>Clostridiaceae</taxon>
        <taxon>Clostridium</taxon>
    </lineage>
</organism>
<dbReference type="STRING" id="1121307.CLCY_1c00150"/>
<evidence type="ECO:0000256" key="2">
    <source>
        <dbReference type="ARBA" id="ARBA00022475"/>
    </source>
</evidence>
<dbReference type="CDD" id="cd16914">
    <property type="entry name" value="EcfT"/>
    <property type="match status" value="1"/>
</dbReference>
<name>A0A0J8D930_CLOCY</name>
<reference evidence="7 8" key="1">
    <citation type="submission" date="2015-06" db="EMBL/GenBank/DDBJ databases">
        <title>Draft genome sequence of the purine-degrading Clostridium cylindrosporum HC-1 (DSM 605).</title>
        <authorList>
            <person name="Poehlein A."/>
            <person name="Schiel-Bengelsdorf B."/>
            <person name="Bengelsdorf F."/>
            <person name="Daniel R."/>
            <person name="Duerre P."/>
        </authorList>
    </citation>
    <scope>NUCLEOTIDE SEQUENCE [LARGE SCALE GENOMIC DNA]</scope>
    <source>
        <strain evidence="7 8">DSM 605</strain>
    </source>
</reference>
<evidence type="ECO:0000256" key="1">
    <source>
        <dbReference type="ARBA" id="ARBA00004141"/>
    </source>
</evidence>
<sequence>MACPIILFIIGKIPVKLIFGRLILILPVIIGVIGVNLIIDFSYNQMILSLLLFFKCVFSVVITLLFITTTGMNNITRTLRRLKVPKILVIQISMLYRYIVLMMEEAYKIKCAYELRTLDKKSMDIKNFGQIMAHMLLRSIARAEDIYKAMKLRGFEGEYYTNTEEKLKVADYMYLGIFIGIFSCTIHF</sequence>
<dbReference type="Pfam" id="PF02361">
    <property type="entry name" value="CbiQ"/>
    <property type="match status" value="1"/>
</dbReference>
<gene>
    <name evidence="7" type="primary">cbiQ</name>
    <name evidence="7" type="ORF">CLCY_1c00150</name>
</gene>
<evidence type="ECO:0000313" key="7">
    <source>
        <dbReference type="EMBL" id="KMT20783.1"/>
    </source>
</evidence>
<evidence type="ECO:0000256" key="5">
    <source>
        <dbReference type="ARBA" id="ARBA00023136"/>
    </source>
</evidence>
<keyword evidence="5 6" id="KW-0472">Membrane</keyword>
<evidence type="ECO:0000256" key="4">
    <source>
        <dbReference type="ARBA" id="ARBA00022989"/>
    </source>
</evidence>
<evidence type="ECO:0000256" key="6">
    <source>
        <dbReference type="SAM" id="Phobius"/>
    </source>
</evidence>
<keyword evidence="4 6" id="KW-1133">Transmembrane helix</keyword>
<dbReference type="InterPro" id="IPR051611">
    <property type="entry name" value="ECF_transporter_component"/>
</dbReference>
<accession>A0A0J8D930</accession>
<comment type="subcellular location">
    <subcellularLocation>
        <location evidence="1">Membrane</location>
        <topology evidence="1">Multi-pass membrane protein</topology>
    </subcellularLocation>
</comment>
<keyword evidence="8" id="KW-1185">Reference proteome</keyword>
<evidence type="ECO:0000256" key="3">
    <source>
        <dbReference type="ARBA" id="ARBA00022692"/>
    </source>
</evidence>
<dbReference type="Proteomes" id="UP000036756">
    <property type="component" value="Unassembled WGS sequence"/>
</dbReference>
<feature type="transmembrane region" description="Helical" evidence="6">
    <location>
        <begin position="45"/>
        <end position="67"/>
    </location>
</feature>
<dbReference type="PANTHER" id="PTHR34857">
    <property type="entry name" value="SLL0384 PROTEIN"/>
    <property type="match status" value="1"/>
</dbReference>